<dbReference type="OrthoDB" id="2933467at2759"/>
<evidence type="ECO:0000256" key="1">
    <source>
        <dbReference type="SAM" id="MobiDB-lite"/>
    </source>
</evidence>
<name>A0A9P5TSP6_GYMJU</name>
<proteinExistence type="predicted"/>
<feature type="compositionally biased region" description="Basic and acidic residues" evidence="1">
    <location>
        <begin position="1"/>
        <end position="15"/>
    </location>
</feature>
<reference evidence="2" key="1">
    <citation type="submission" date="2020-11" db="EMBL/GenBank/DDBJ databases">
        <authorList>
            <consortium name="DOE Joint Genome Institute"/>
            <person name="Ahrendt S."/>
            <person name="Riley R."/>
            <person name="Andreopoulos W."/>
            <person name="LaButti K."/>
            <person name="Pangilinan J."/>
            <person name="Ruiz-duenas F.J."/>
            <person name="Barrasa J.M."/>
            <person name="Sanchez-Garcia M."/>
            <person name="Camarero S."/>
            <person name="Miyauchi S."/>
            <person name="Serrano A."/>
            <person name="Linde D."/>
            <person name="Babiker R."/>
            <person name="Drula E."/>
            <person name="Ayuso-Fernandez I."/>
            <person name="Pacheco R."/>
            <person name="Padilla G."/>
            <person name="Ferreira P."/>
            <person name="Barriuso J."/>
            <person name="Kellner H."/>
            <person name="Castanera R."/>
            <person name="Alfaro M."/>
            <person name="Ramirez L."/>
            <person name="Pisabarro A.G."/>
            <person name="Kuo A."/>
            <person name="Tritt A."/>
            <person name="Lipzen A."/>
            <person name="He G."/>
            <person name="Yan M."/>
            <person name="Ng V."/>
            <person name="Cullen D."/>
            <person name="Martin F."/>
            <person name="Rosso M.-N."/>
            <person name="Henrissat B."/>
            <person name="Hibbett D."/>
            <person name="Martinez A.T."/>
            <person name="Grigoriev I.V."/>
        </authorList>
    </citation>
    <scope>NUCLEOTIDE SEQUENCE</scope>
    <source>
        <strain evidence="2">AH 44721</strain>
    </source>
</reference>
<protein>
    <submittedName>
        <fullName evidence="2">Uncharacterized protein</fullName>
    </submittedName>
</protein>
<dbReference type="Proteomes" id="UP000724874">
    <property type="component" value="Unassembled WGS sequence"/>
</dbReference>
<comment type="caution">
    <text evidence="2">The sequence shown here is derived from an EMBL/GenBank/DDBJ whole genome shotgun (WGS) entry which is preliminary data.</text>
</comment>
<keyword evidence="3" id="KW-1185">Reference proteome</keyword>
<gene>
    <name evidence="2" type="ORF">CPB84DRAFT_936458</name>
</gene>
<evidence type="ECO:0000313" key="2">
    <source>
        <dbReference type="EMBL" id="KAF8911636.1"/>
    </source>
</evidence>
<feature type="region of interest" description="Disordered" evidence="1">
    <location>
        <begin position="1"/>
        <end position="20"/>
    </location>
</feature>
<evidence type="ECO:0000313" key="3">
    <source>
        <dbReference type="Proteomes" id="UP000724874"/>
    </source>
</evidence>
<dbReference type="AlphaFoldDB" id="A0A9P5TSP6"/>
<accession>A0A9P5TSP6</accession>
<sequence>MSHTRFEPLLEQETRRTRKTMAPALRKTLSAPRMVAESFTDTPVFPKELQEQAALMKRKQAEPERWMCFVRREKINFAVGRLVVLEVKNNKVGDRPHVLSSDAARDI</sequence>
<dbReference type="EMBL" id="JADNYJ010000004">
    <property type="protein sequence ID" value="KAF8911636.1"/>
    <property type="molecule type" value="Genomic_DNA"/>
</dbReference>
<organism evidence="2 3">
    <name type="scientific">Gymnopilus junonius</name>
    <name type="common">Spectacular rustgill mushroom</name>
    <name type="synonym">Gymnopilus spectabilis subsp. junonius</name>
    <dbReference type="NCBI Taxonomy" id="109634"/>
    <lineage>
        <taxon>Eukaryota</taxon>
        <taxon>Fungi</taxon>
        <taxon>Dikarya</taxon>
        <taxon>Basidiomycota</taxon>
        <taxon>Agaricomycotina</taxon>
        <taxon>Agaricomycetes</taxon>
        <taxon>Agaricomycetidae</taxon>
        <taxon>Agaricales</taxon>
        <taxon>Agaricineae</taxon>
        <taxon>Hymenogastraceae</taxon>
        <taxon>Gymnopilus</taxon>
    </lineage>
</organism>